<evidence type="ECO:0000313" key="1">
    <source>
        <dbReference type="Proteomes" id="UP000887565"/>
    </source>
</evidence>
<evidence type="ECO:0000313" key="2">
    <source>
        <dbReference type="WBParaSite" id="nRc.2.0.1.t45381-RA"/>
    </source>
</evidence>
<sequence length="75" mass="8906">MDTRQPLKDNLTRIIDDLNIIFKQIVTIMTVPKEQRQATGRDSDIEKLFVLFRIKEQELEEGMKIGKKSFEHYPK</sequence>
<protein>
    <submittedName>
        <fullName evidence="2">Mediator complex subunit 22</fullName>
    </submittedName>
</protein>
<proteinExistence type="predicted"/>
<organism evidence="1 2">
    <name type="scientific">Romanomermis culicivorax</name>
    <name type="common">Nematode worm</name>
    <dbReference type="NCBI Taxonomy" id="13658"/>
    <lineage>
        <taxon>Eukaryota</taxon>
        <taxon>Metazoa</taxon>
        <taxon>Ecdysozoa</taxon>
        <taxon>Nematoda</taxon>
        <taxon>Enoplea</taxon>
        <taxon>Dorylaimia</taxon>
        <taxon>Mermithida</taxon>
        <taxon>Mermithoidea</taxon>
        <taxon>Mermithidae</taxon>
        <taxon>Romanomermis</taxon>
    </lineage>
</organism>
<dbReference type="AlphaFoldDB" id="A0A915L3R4"/>
<reference evidence="2" key="1">
    <citation type="submission" date="2022-11" db="UniProtKB">
        <authorList>
            <consortium name="WormBaseParasite"/>
        </authorList>
    </citation>
    <scope>IDENTIFICATION</scope>
</reference>
<name>A0A915L3R4_ROMCU</name>
<accession>A0A915L3R4</accession>
<dbReference type="WBParaSite" id="nRc.2.0.1.t45381-RA">
    <property type="protein sequence ID" value="nRc.2.0.1.t45381-RA"/>
    <property type="gene ID" value="nRc.2.0.1.g45381"/>
</dbReference>
<dbReference type="Proteomes" id="UP000887565">
    <property type="component" value="Unplaced"/>
</dbReference>
<keyword evidence="1" id="KW-1185">Reference proteome</keyword>